<dbReference type="EMBL" id="NKHZ01000060">
    <property type="protein sequence ID" value="PNS16007.1"/>
    <property type="molecule type" value="Genomic_DNA"/>
</dbReference>
<dbReference type="NCBIfam" id="TIGR00585">
    <property type="entry name" value="mutl"/>
    <property type="match status" value="1"/>
</dbReference>
<dbReference type="FunCoup" id="A0A2K1QLI5">
    <property type="interactions" value="731"/>
</dbReference>
<dbReference type="Proteomes" id="UP000243797">
    <property type="component" value="Unassembled WGS sequence"/>
</dbReference>
<dbReference type="FunFam" id="3.30.230.10:FF:000014">
    <property type="entry name" value="DNA mismatch repair protein Mlh1"/>
    <property type="match status" value="1"/>
</dbReference>
<dbReference type="InterPro" id="IPR032189">
    <property type="entry name" value="Mlh1_C"/>
</dbReference>
<dbReference type="GO" id="GO:0030983">
    <property type="term" value="F:mismatched DNA binding"/>
    <property type="evidence" value="ECO:0007669"/>
    <property type="project" value="InterPro"/>
</dbReference>
<dbReference type="PANTHER" id="PTHR10073:SF12">
    <property type="entry name" value="DNA MISMATCH REPAIR PROTEIN MLH1"/>
    <property type="match status" value="1"/>
</dbReference>
<dbReference type="GO" id="GO:0005524">
    <property type="term" value="F:ATP binding"/>
    <property type="evidence" value="ECO:0007669"/>
    <property type="project" value="InterPro"/>
</dbReference>
<dbReference type="GO" id="GO:0061982">
    <property type="term" value="P:meiosis I cell cycle process"/>
    <property type="evidence" value="ECO:0007669"/>
    <property type="project" value="UniProtKB-ARBA"/>
</dbReference>
<keyword evidence="5" id="KW-0539">Nucleus</keyword>
<reference evidence="8 9" key="1">
    <citation type="submission" date="2017-06" db="EMBL/GenBank/DDBJ databases">
        <title>Draft genome sequence of a variant of Elsinoe murrayae.</title>
        <authorList>
            <person name="Cheng Q."/>
        </authorList>
    </citation>
    <scope>NUCLEOTIDE SEQUENCE [LARGE SCALE GENOMIC DNA]</scope>
    <source>
        <strain evidence="8 9">CQ-2017a</strain>
    </source>
</reference>
<accession>A0A2K1QLI5</accession>
<dbReference type="GO" id="GO:0140664">
    <property type="term" value="F:ATP-dependent DNA damage sensor activity"/>
    <property type="evidence" value="ECO:0007669"/>
    <property type="project" value="InterPro"/>
</dbReference>
<comment type="caution">
    <text evidence="8">The sequence shown here is derived from an EMBL/GenBank/DDBJ whole genome shotgun (WGS) entry which is preliminary data.</text>
</comment>
<dbReference type="GO" id="GO:0016887">
    <property type="term" value="F:ATP hydrolysis activity"/>
    <property type="evidence" value="ECO:0007669"/>
    <property type="project" value="InterPro"/>
</dbReference>
<dbReference type="Pfam" id="PF13589">
    <property type="entry name" value="HATPase_c_3"/>
    <property type="match status" value="1"/>
</dbReference>
<comment type="subcellular location">
    <subcellularLocation>
        <location evidence="1">Nucleus</location>
    </subcellularLocation>
</comment>
<dbReference type="GO" id="GO:0032389">
    <property type="term" value="C:MutLalpha complex"/>
    <property type="evidence" value="ECO:0007669"/>
    <property type="project" value="TreeGrafter"/>
</dbReference>
<evidence type="ECO:0000313" key="9">
    <source>
        <dbReference type="Proteomes" id="UP000243797"/>
    </source>
</evidence>
<name>A0A2K1QLI5_9PEZI</name>
<dbReference type="InterPro" id="IPR020568">
    <property type="entry name" value="Ribosomal_Su5_D2-typ_SF"/>
</dbReference>
<dbReference type="FunFam" id="3.30.565.10:FF:000033">
    <property type="entry name" value="DNA mismatch repair protein Mlh1"/>
    <property type="match status" value="1"/>
</dbReference>
<sequence>MAQSPPRGLKRTADEAFTAPRRIRPLDRDVVNKIAAGEIIVAPVNALKELIENAVDAGSTALEILVKDGGLKLLQITDNGSGINREDLAILCERHTTSKLKAFEDLTSIGTYGFRGEALASISHIAHLTVTTKTKDSQIAHRAYYLGGKLAPPKPGQTAEPKATAGRPGTQIQVEDMFYNIPNRRNAFRSPSEEYAKILDMVGRYSVHCKGVSFSCKKQGESGASLSVPGHADIIDRIRLVHNSTIANELFSYTVTNETLGFTSTGWASTANYSGKKTTLLLFINHRSVESSAIRKAIEQTYQPFLPRHGHPFVYLSLDIDPARVDVNVHPTKREVNFLNEEDIIALICDEIRTSLGKVDTSRTFMTQSLLSSKRPTNTSAPETPMADVSSATELLSDGTPSRPLTKRVPKTYENNLVRTDDRARKITSMLPPLRPNSPDTSILPTDDLAYTTTTKEHTLCRLTSIKTLRALVRDDIHNDLTTSMAAHTFVGIVDTSRRIAAVQAGVKLLLIDYGLFTAEYFYQLCLTDFGNFGVIKLDPPLDLHEILTIGARHEEAVMTSEQRLRNQGFDWAAAVDKVFDQLVQRRDMLAEYFSLEISQEGMLEGLPLLVKGYTPCMKKLPGFLLKLGPKVKWTEEQACFETFCREVAAWYVPEPMVNDSKRGAEGGDEDAAAKRRRHVLSALEHVLFPAMKGRLVVTKGMRSGVLEVADLKGLYRVFERC</sequence>
<dbReference type="InterPro" id="IPR038973">
    <property type="entry name" value="MutL/Mlh/Pms-like"/>
</dbReference>
<dbReference type="Pfam" id="PF01119">
    <property type="entry name" value="DNA_mis_repair"/>
    <property type="match status" value="1"/>
</dbReference>
<dbReference type="OrthoDB" id="10263226at2759"/>
<comment type="similarity">
    <text evidence="2">Belongs to the DNA mismatch repair MutL/HexB family.</text>
</comment>
<dbReference type="InterPro" id="IPR014762">
    <property type="entry name" value="DNA_mismatch_repair_CS"/>
</dbReference>
<dbReference type="SUPFAM" id="SSF54211">
    <property type="entry name" value="Ribosomal protein S5 domain 2-like"/>
    <property type="match status" value="1"/>
</dbReference>
<feature type="region of interest" description="Disordered" evidence="6">
    <location>
        <begin position="370"/>
        <end position="408"/>
    </location>
</feature>
<organism evidence="8 9">
    <name type="scientific">Sphaceloma murrayae</name>
    <dbReference type="NCBI Taxonomy" id="2082308"/>
    <lineage>
        <taxon>Eukaryota</taxon>
        <taxon>Fungi</taxon>
        <taxon>Dikarya</taxon>
        <taxon>Ascomycota</taxon>
        <taxon>Pezizomycotina</taxon>
        <taxon>Dothideomycetes</taxon>
        <taxon>Dothideomycetidae</taxon>
        <taxon>Myriangiales</taxon>
        <taxon>Elsinoaceae</taxon>
        <taxon>Sphaceloma</taxon>
    </lineage>
</organism>
<evidence type="ECO:0000256" key="2">
    <source>
        <dbReference type="ARBA" id="ARBA00006082"/>
    </source>
</evidence>
<feature type="compositionally biased region" description="Polar residues" evidence="6">
    <location>
        <begin position="370"/>
        <end position="382"/>
    </location>
</feature>
<dbReference type="InterPro" id="IPR036890">
    <property type="entry name" value="HATPase_C_sf"/>
</dbReference>
<feature type="domain" description="DNA mismatch repair protein S5" evidence="7">
    <location>
        <begin position="238"/>
        <end position="357"/>
    </location>
</feature>
<evidence type="ECO:0000256" key="4">
    <source>
        <dbReference type="ARBA" id="ARBA00023204"/>
    </source>
</evidence>
<dbReference type="InParanoid" id="A0A2K1QLI5"/>
<evidence type="ECO:0000256" key="1">
    <source>
        <dbReference type="ARBA" id="ARBA00004123"/>
    </source>
</evidence>
<gene>
    <name evidence="8" type="ORF">CAC42_4408</name>
</gene>
<dbReference type="PANTHER" id="PTHR10073">
    <property type="entry name" value="DNA MISMATCH REPAIR PROTEIN MLH, PMS, MUTL"/>
    <property type="match status" value="1"/>
</dbReference>
<dbReference type="SUPFAM" id="SSF55874">
    <property type="entry name" value="ATPase domain of HSP90 chaperone/DNA topoisomerase II/histidine kinase"/>
    <property type="match status" value="1"/>
</dbReference>
<dbReference type="InterPro" id="IPR002099">
    <property type="entry name" value="MutL/Mlh/PMS"/>
</dbReference>
<dbReference type="Pfam" id="PF16413">
    <property type="entry name" value="Mlh1_C"/>
    <property type="match status" value="1"/>
</dbReference>
<dbReference type="Gene3D" id="3.30.230.10">
    <property type="match status" value="1"/>
</dbReference>
<dbReference type="GO" id="GO:0006298">
    <property type="term" value="P:mismatch repair"/>
    <property type="evidence" value="ECO:0007669"/>
    <property type="project" value="InterPro"/>
</dbReference>
<dbReference type="Gene3D" id="3.30.565.10">
    <property type="entry name" value="Histidine kinase-like ATPase, C-terminal domain"/>
    <property type="match status" value="1"/>
</dbReference>
<dbReference type="InterPro" id="IPR013507">
    <property type="entry name" value="DNA_mismatch_S5_2-like"/>
</dbReference>
<keyword evidence="4" id="KW-0234">DNA repair</keyword>
<evidence type="ECO:0000256" key="5">
    <source>
        <dbReference type="ARBA" id="ARBA00023242"/>
    </source>
</evidence>
<dbReference type="AlphaFoldDB" id="A0A2K1QLI5"/>
<proteinExistence type="inferred from homology"/>
<dbReference type="STRING" id="2082308.A0A2K1QLI5"/>
<protein>
    <recommendedName>
        <fullName evidence="7">DNA mismatch repair protein S5 domain-containing protein</fullName>
    </recommendedName>
</protein>
<evidence type="ECO:0000313" key="8">
    <source>
        <dbReference type="EMBL" id="PNS16007.1"/>
    </source>
</evidence>
<keyword evidence="9" id="KW-1185">Reference proteome</keyword>
<dbReference type="PROSITE" id="PS00058">
    <property type="entry name" value="DNA_MISMATCH_REPAIR_1"/>
    <property type="match status" value="1"/>
</dbReference>
<evidence type="ECO:0000256" key="6">
    <source>
        <dbReference type="SAM" id="MobiDB-lite"/>
    </source>
</evidence>
<dbReference type="SMART" id="SM01340">
    <property type="entry name" value="DNA_mis_repair"/>
    <property type="match status" value="1"/>
</dbReference>
<dbReference type="InterPro" id="IPR014721">
    <property type="entry name" value="Ribsml_uS5_D2-typ_fold_subgr"/>
</dbReference>
<evidence type="ECO:0000256" key="3">
    <source>
        <dbReference type="ARBA" id="ARBA00022763"/>
    </source>
</evidence>
<dbReference type="CDD" id="cd16926">
    <property type="entry name" value="HATPase_MutL-MLH-PMS-like"/>
    <property type="match status" value="1"/>
</dbReference>
<evidence type="ECO:0000259" key="7">
    <source>
        <dbReference type="SMART" id="SM01340"/>
    </source>
</evidence>
<keyword evidence="3" id="KW-0227">DNA damage</keyword>